<evidence type="ECO:0000259" key="5">
    <source>
        <dbReference type="Pfam" id="PF13657"/>
    </source>
</evidence>
<gene>
    <name evidence="6" type="ORF">H2LOC_021325</name>
</gene>
<dbReference type="RefSeq" id="WP_154331796.1">
    <property type="nucleotide sequence ID" value="NZ_CP046054.1"/>
</dbReference>
<keyword evidence="7" id="KW-1185">Reference proteome</keyword>
<feature type="domain" description="HipA N-terminal subdomain 1" evidence="5">
    <location>
        <begin position="15"/>
        <end position="90"/>
    </location>
</feature>
<dbReference type="Proteomes" id="UP000309061">
    <property type="component" value="Plasmid unnamed2"/>
</dbReference>
<dbReference type="OrthoDB" id="9805913at2"/>
<protein>
    <submittedName>
        <fullName evidence="6">Type II toxin-antitoxin system HipA family toxin</fullName>
    </submittedName>
</protein>
<dbReference type="GO" id="GO:0004674">
    <property type="term" value="F:protein serine/threonine kinase activity"/>
    <property type="evidence" value="ECO:0007669"/>
    <property type="project" value="TreeGrafter"/>
</dbReference>
<dbReference type="PANTHER" id="PTHR37419">
    <property type="entry name" value="SERINE/THREONINE-PROTEIN KINASE TOXIN HIPA"/>
    <property type="match status" value="1"/>
</dbReference>
<dbReference type="Pfam" id="PF13657">
    <property type="entry name" value="Couple_hipA"/>
    <property type="match status" value="1"/>
</dbReference>
<keyword evidence="2" id="KW-0808">Transferase</keyword>
<dbReference type="Gene3D" id="1.10.1070.20">
    <property type="match status" value="1"/>
</dbReference>
<dbReference type="PANTHER" id="PTHR37419:SF8">
    <property type="entry name" value="TOXIN YJJJ"/>
    <property type="match status" value="1"/>
</dbReference>
<keyword evidence="3" id="KW-0418">Kinase</keyword>
<reference evidence="6 7" key="1">
    <citation type="submission" date="2019-11" db="EMBL/GenBank/DDBJ databases">
        <title>The genome sequence of Methylocystis heyeri.</title>
        <authorList>
            <person name="Oshkin I.Y."/>
            <person name="Miroshnikov K."/>
            <person name="Dedysh S.N."/>
        </authorList>
    </citation>
    <scope>NUCLEOTIDE SEQUENCE [LARGE SCALE GENOMIC DNA]</scope>
    <source>
        <strain evidence="6 7">H2</strain>
        <plasmid evidence="6 7">unnamed2</plasmid>
    </source>
</reference>
<organism evidence="6 7">
    <name type="scientific">Methylocystis heyeri</name>
    <dbReference type="NCBI Taxonomy" id="391905"/>
    <lineage>
        <taxon>Bacteria</taxon>
        <taxon>Pseudomonadati</taxon>
        <taxon>Pseudomonadota</taxon>
        <taxon>Alphaproteobacteria</taxon>
        <taxon>Hyphomicrobiales</taxon>
        <taxon>Methylocystaceae</taxon>
        <taxon>Methylocystis</taxon>
    </lineage>
</organism>
<proteinExistence type="inferred from homology"/>
<name>A0A6B8KME8_9HYPH</name>
<dbReference type="InterPro" id="IPR052028">
    <property type="entry name" value="HipA_Ser/Thr_kinase"/>
</dbReference>
<dbReference type="Pfam" id="PF07804">
    <property type="entry name" value="HipA_C"/>
    <property type="match status" value="1"/>
</dbReference>
<accession>A0A6B8KME8</accession>
<dbReference type="KEGG" id="mhey:H2LOC_021325"/>
<keyword evidence="6" id="KW-0614">Plasmid</keyword>
<dbReference type="InterPro" id="IPR012893">
    <property type="entry name" value="HipA-like_C"/>
</dbReference>
<evidence type="ECO:0000259" key="4">
    <source>
        <dbReference type="Pfam" id="PF07804"/>
    </source>
</evidence>
<dbReference type="GO" id="GO:0005829">
    <property type="term" value="C:cytosol"/>
    <property type="evidence" value="ECO:0007669"/>
    <property type="project" value="TreeGrafter"/>
</dbReference>
<comment type="similarity">
    <text evidence="1">Belongs to the HipA Ser/Thr kinase family.</text>
</comment>
<evidence type="ECO:0000313" key="6">
    <source>
        <dbReference type="EMBL" id="QGM48335.1"/>
    </source>
</evidence>
<geneLocation type="plasmid" evidence="6">
    <name>unnamed2</name>
</geneLocation>
<evidence type="ECO:0000256" key="3">
    <source>
        <dbReference type="ARBA" id="ARBA00022777"/>
    </source>
</evidence>
<feature type="domain" description="HipA-like C-terminal" evidence="4">
    <location>
        <begin position="172"/>
        <end position="383"/>
    </location>
</feature>
<dbReference type="EMBL" id="CP046054">
    <property type="protein sequence ID" value="QGM48335.1"/>
    <property type="molecule type" value="Genomic_DNA"/>
</dbReference>
<dbReference type="InterPro" id="IPR017508">
    <property type="entry name" value="HipA_N1"/>
</dbReference>
<evidence type="ECO:0000313" key="7">
    <source>
        <dbReference type="Proteomes" id="UP000309061"/>
    </source>
</evidence>
<sequence length="415" mass="45954">MADVEIHIDLSGVTHPIGLLRRHTARRAETITFEYDPKWLADNARFSLEPALTLTRGIFPPPRGQAIFGSIGDSAPDTWGRRLMQRSERRQAERDGRAVRTLSEIDYLLGVSDEMRLGALRFRWADNPAFQAPSRSGVPALIELGKLLQITERILRDEDTDDDLQVIFAPGSSLGGARPKASVIDHHGHLAIAKFPKETDDYSMETWEEIALRLAERAGIATPHHRLVNIAGKAVLLSRRFDRLDRTRIPFLSAMSMTGSIDGERGSYPELVDALVRHGARAKVDAEALYRRMVFNVLISNVDDHLRNHGFLWLGRNGWSLSPAYDLNPTPTDVKARILSTNINLDEGTCSIALVESAAEYFGLTLAAARNLIREVGTAVSKWRDVAAAVGARSAEIGRMASAFEHEDLARALAL</sequence>
<evidence type="ECO:0000256" key="2">
    <source>
        <dbReference type="ARBA" id="ARBA00022679"/>
    </source>
</evidence>
<dbReference type="AlphaFoldDB" id="A0A6B8KME8"/>
<evidence type="ECO:0000256" key="1">
    <source>
        <dbReference type="ARBA" id="ARBA00010164"/>
    </source>
</evidence>